<protein>
    <submittedName>
        <fullName evidence="1">Polysaccharide biosynthesis protein</fullName>
    </submittedName>
</protein>
<evidence type="ECO:0000313" key="2">
    <source>
        <dbReference type="Proteomes" id="UP000199754"/>
    </source>
</evidence>
<dbReference type="Proteomes" id="UP000199754">
    <property type="component" value="Chromosome"/>
</dbReference>
<accession>A0A221K4Q5</accession>
<sequence length="67" mass="7125">MNGPRQPRVVFTLDLTKADGLFSARNFWINSGDVVLVTESPINGTRTVLGLVGSVFGVFNTVGNSAN</sequence>
<proteinExistence type="predicted"/>
<organism evidence="1 2">
    <name type="scientific">Pseudosulfitobacter pseudonitzschiae</name>
    <dbReference type="NCBI Taxonomy" id="1402135"/>
    <lineage>
        <taxon>Bacteria</taxon>
        <taxon>Pseudomonadati</taxon>
        <taxon>Pseudomonadota</taxon>
        <taxon>Alphaproteobacteria</taxon>
        <taxon>Rhodobacterales</taxon>
        <taxon>Roseobacteraceae</taxon>
        <taxon>Pseudosulfitobacter</taxon>
    </lineage>
</organism>
<gene>
    <name evidence="1" type="ORF">SULPSESMR1_03049</name>
</gene>
<evidence type="ECO:0000313" key="1">
    <source>
        <dbReference type="EMBL" id="ASM73827.1"/>
    </source>
</evidence>
<dbReference type="EMBL" id="CP022415">
    <property type="protein sequence ID" value="ASM73827.1"/>
    <property type="molecule type" value="Genomic_DNA"/>
</dbReference>
<keyword evidence="2" id="KW-1185">Reference proteome</keyword>
<dbReference type="AlphaFoldDB" id="A0A221K4Q5"/>
<reference evidence="1 2" key="1">
    <citation type="submission" date="2017-07" db="EMBL/GenBank/DDBJ databases">
        <title>Genome Sequence of Sulfitobacter pseudonitzschiae Strain SMR1 Isolated from a culture of the Diatom Skeletonema marinoi.</title>
        <authorList>
            <person name="Topel M."/>
            <person name="Pinder M.I.M."/>
            <person name="Johansson O.N."/>
            <person name="Kourtchenko O."/>
            <person name="Godhe A."/>
            <person name="Clarke A.K."/>
        </authorList>
    </citation>
    <scope>NUCLEOTIDE SEQUENCE [LARGE SCALE GENOMIC DNA]</scope>
    <source>
        <strain evidence="1 2">SMR1</strain>
    </source>
</reference>
<dbReference type="STRING" id="1402135.SAMN05444149_10453"/>
<dbReference type="KEGG" id="spse:SULPSESMR1_03049"/>
<dbReference type="RefSeq" id="WP_198362807.1">
    <property type="nucleotide sequence ID" value="NZ_CP022415.1"/>
</dbReference>
<name>A0A221K4Q5_9RHOB</name>